<feature type="transmembrane region" description="Helical" evidence="6">
    <location>
        <begin position="60"/>
        <end position="81"/>
    </location>
</feature>
<dbReference type="InterPro" id="IPR004477">
    <property type="entry name" value="ComEC_N"/>
</dbReference>
<evidence type="ECO:0000256" key="3">
    <source>
        <dbReference type="ARBA" id="ARBA00022692"/>
    </source>
</evidence>
<dbReference type="Pfam" id="PF03772">
    <property type="entry name" value="Competence"/>
    <property type="match status" value="1"/>
</dbReference>
<comment type="subcellular location">
    <subcellularLocation>
        <location evidence="1">Cell membrane</location>
        <topology evidence="1">Multi-pass membrane protein</topology>
    </subcellularLocation>
</comment>
<evidence type="ECO:0000256" key="4">
    <source>
        <dbReference type="ARBA" id="ARBA00022989"/>
    </source>
</evidence>
<keyword evidence="4 6" id="KW-1133">Transmembrane helix</keyword>
<keyword evidence="2" id="KW-1003">Cell membrane</keyword>
<evidence type="ECO:0000313" key="9">
    <source>
        <dbReference type="Proteomes" id="UP000524246"/>
    </source>
</evidence>
<evidence type="ECO:0000313" key="8">
    <source>
        <dbReference type="EMBL" id="NMC64201.1"/>
    </source>
</evidence>
<dbReference type="GO" id="GO:0005886">
    <property type="term" value="C:plasma membrane"/>
    <property type="evidence" value="ECO:0007669"/>
    <property type="project" value="UniProtKB-SubCell"/>
</dbReference>
<keyword evidence="5 6" id="KW-0472">Membrane</keyword>
<protein>
    <submittedName>
        <fullName evidence="8">ComEC/Rec2 family competence protein</fullName>
    </submittedName>
</protein>
<feature type="transmembrane region" description="Helical" evidence="6">
    <location>
        <begin position="462"/>
        <end position="484"/>
    </location>
</feature>
<dbReference type="PANTHER" id="PTHR30619:SF7">
    <property type="entry name" value="BETA-LACTAMASE DOMAIN PROTEIN"/>
    <property type="match status" value="1"/>
</dbReference>
<evidence type="ECO:0000256" key="2">
    <source>
        <dbReference type="ARBA" id="ARBA00022475"/>
    </source>
</evidence>
<feature type="transmembrane region" description="Helical" evidence="6">
    <location>
        <begin position="247"/>
        <end position="270"/>
    </location>
</feature>
<dbReference type="InterPro" id="IPR052159">
    <property type="entry name" value="Competence_DNA_uptake"/>
</dbReference>
<feature type="transmembrane region" description="Helical" evidence="6">
    <location>
        <begin position="21"/>
        <end position="54"/>
    </location>
</feature>
<feature type="domain" description="ComEC/Rec2-related protein" evidence="7">
    <location>
        <begin position="223"/>
        <end position="484"/>
    </location>
</feature>
<keyword evidence="3 6" id="KW-0812">Transmembrane</keyword>
<reference evidence="8 9" key="1">
    <citation type="journal article" date="2020" name="Biotechnol. Biofuels">
        <title>New insights from the biogas microbiome by comprehensive genome-resolved metagenomics of nearly 1600 species originating from multiple anaerobic digesters.</title>
        <authorList>
            <person name="Campanaro S."/>
            <person name="Treu L."/>
            <person name="Rodriguez-R L.M."/>
            <person name="Kovalovszki A."/>
            <person name="Ziels R.M."/>
            <person name="Maus I."/>
            <person name="Zhu X."/>
            <person name="Kougias P.G."/>
            <person name="Basile A."/>
            <person name="Luo G."/>
            <person name="Schluter A."/>
            <person name="Konstantinidis K.T."/>
            <person name="Angelidaki I."/>
        </authorList>
    </citation>
    <scope>NUCLEOTIDE SEQUENCE [LARGE SCALE GENOMIC DNA]</scope>
    <source>
        <strain evidence="8">AS27yjCOA_65</strain>
    </source>
</reference>
<sequence>MNVYSKESVNFKILSNFRIILSLLPLIVGQTLAFILSPGAFFSIFILFLFLILASKRLKGAVQLLVHFLIGGLSICIVMPVEENVSLNRVSLYVQVLNEPRRRGAGEIEFVGDIYDGKGVQFTRKLRAYFHGREMPSSNITIVKKASALKLLTTCVPLKKSLNPFLYENSLLRQGVSYKCKIHYAGRAENRKRHISSTTTDYISNILTRLGQNNEDTGLFLSMFLGRKDNLSEKTEAAFKRVGLTHILVVSGYQVTLLYYFLSGFVYWILSRDPRMFLFIQPRRIAELSGLLLSVFYVFMCNLEASVLRTGIAVSILVVGKISERGSGMLQAVLLTLWIVCLMHPGAFFEPGTQMTFAALFGICLGLKRGQSAFKQYLNSCLYASIFTSVLSLFWFGNLSLVSLILNPIFAAPISAIVCKGGILGVMLYICGLDSNGYLLQVLLLLLHYFKEFVIYCASAPLAAFSLGLWGKTFIIITVLLLILSKLRYRIHQDLSN</sequence>
<gene>
    <name evidence="8" type="ORF">GYA55_13635</name>
</gene>
<dbReference type="Proteomes" id="UP000524246">
    <property type="component" value="Unassembled WGS sequence"/>
</dbReference>
<evidence type="ECO:0000256" key="5">
    <source>
        <dbReference type="ARBA" id="ARBA00023136"/>
    </source>
</evidence>
<dbReference type="NCBIfam" id="TIGR00360">
    <property type="entry name" value="ComEC_N-term"/>
    <property type="match status" value="1"/>
</dbReference>
<dbReference type="PANTHER" id="PTHR30619">
    <property type="entry name" value="DNA INTERNALIZATION/COMPETENCE PROTEIN COMEC/REC2"/>
    <property type="match status" value="1"/>
</dbReference>
<proteinExistence type="predicted"/>
<feature type="transmembrane region" description="Helical" evidence="6">
    <location>
        <begin position="409"/>
        <end position="431"/>
    </location>
</feature>
<evidence type="ECO:0000256" key="6">
    <source>
        <dbReference type="SAM" id="Phobius"/>
    </source>
</evidence>
<feature type="transmembrane region" description="Helical" evidence="6">
    <location>
        <begin position="290"/>
        <end position="318"/>
    </location>
</feature>
<organism evidence="8 9">
    <name type="scientific">SAR324 cluster bacterium</name>
    <dbReference type="NCBI Taxonomy" id="2024889"/>
    <lineage>
        <taxon>Bacteria</taxon>
        <taxon>Deltaproteobacteria</taxon>
        <taxon>SAR324 cluster</taxon>
    </lineage>
</organism>
<feature type="transmembrane region" description="Helical" evidence="6">
    <location>
        <begin position="438"/>
        <end position="456"/>
    </location>
</feature>
<dbReference type="EMBL" id="JAAZON010000624">
    <property type="protein sequence ID" value="NMC64201.1"/>
    <property type="molecule type" value="Genomic_DNA"/>
</dbReference>
<name>A0A7X9FU66_9DELT</name>
<evidence type="ECO:0000259" key="7">
    <source>
        <dbReference type="Pfam" id="PF03772"/>
    </source>
</evidence>
<comment type="caution">
    <text evidence="8">The sequence shown here is derived from an EMBL/GenBank/DDBJ whole genome shotgun (WGS) entry which is preliminary data.</text>
</comment>
<dbReference type="AlphaFoldDB" id="A0A7X9FU66"/>
<feature type="transmembrane region" description="Helical" evidence="6">
    <location>
        <begin position="330"/>
        <end position="348"/>
    </location>
</feature>
<evidence type="ECO:0000256" key="1">
    <source>
        <dbReference type="ARBA" id="ARBA00004651"/>
    </source>
</evidence>
<accession>A0A7X9FU66</accession>
<feature type="transmembrane region" description="Helical" evidence="6">
    <location>
        <begin position="377"/>
        <end position="397"/>
    </location>
</feature>